<keyword evidence="3" id="KW-1185">Reference proteome</keyword>
<dbReference type="InterPro" id="IPR042201">
    <property type="entry name" value="FH2_Formin_sf"/>
</dbReference>
<dbReference type="GO" id="GO:0005884">
    <property type="term" value="C:actin filament"/>
    <property type="evidence" value="ECO:0007669"/>
    <property type="project" value="TreeGrafter"/>
</dbReference>
<gene>
    <name evidence="2" type="ORF">OFLC_LOCUS12196</name>
</gene>
<dbReference type="PROSITE" id="PS51444">
    <property type="entry name" value="FH2"/>
    <property type="match status" value="1"/>
</dbReference>
<proteinExistence type="predicted"/>
<dbReference type="Pfam" id="PF02181">
    <property type="entry name" value="FH2"/>
    <property type="match status" value="1"/>
</dbReference>
<dbReference type="PANTHER" id="PTHR45691">
    <property type="entry name" value="PROTEIN DIAPHANOUS"/>
    <property type="match status" value="1"/>
</dbReference>
<evidence type="ECO:0000313" key="3">
    <source>
        <dbReference type="Proteomes" id="UP000267606"/>
    </source>
</evidence>
<dbReference type="SUPFAM" id="SSF101447">
    <property type="entry name" value="Formin homology 2 domain (FH2 domain)"/>
    <property type="match status" value="1"/>
</dbReference>
<evidence type="ECO:0000259" key="1">
    <source>
        <dbReference type="PROSITE" id="PS51444"/>
    </source>
</evidence>
<dbReference type="STRING" id="387005.A0A183HXJ0"/>
<dbReference type="PANTHER" id="PTHR45691:SF6">
    <property type="entry name" value="PROTEIN DIAPHANOUS"/>
    <property type="match status" value="1"/>
</dbReference>
<name>A0A183HXJ0_9BILA</name>
<dbReference type="InterPro" id="IPR015425">
    <property type="entry name" value="FH2_Formin"/>
</dbReference>
<feature type="domain" description="FH2" evidence="1">
    <location>
        <begin position="1"/>
        <end position="144"/>
    </location>
</feature>
<dbReference type="Proteomes" id="UP000267606">
    <property type="component" value="Unassembled WGS sequence"/>
</dbReference>
<sequence>MIFMLEFDKTLNDLKPNISAVIEACDEIRTSTGFKMFLEMVLLVGNYMGHSSKTYKDIFGFEMSVLKKLSGTKDVDNNESLLYYLVSWMSNEANGLYANFPKDEFLHIDKASRVNPEEVSKGVTALKNAISKVIFYVSLYAILN</sequence>
<dbReference type="Gene3D" id="1.20.58.2220">
    <property type="entry name" value="Formin, FH2 domain"/>
    <property type="match status" value="1"/>
</dbReference>
<dbReference type="WBParaSite" id="OFLC_0001220301-mRNA-1">
    <property type="protein sequence ID" value="OFLC_0001220301-mRNA-1"/>
    <property type="gene ID" value="OFLC_0001220301"/>
</dbReference>
<evidence type="ECO:0000313" key="2">
    <source>
        <dbReference type="EMBL" id="VDO82727.1"/>
    </source>
</evidence>
<dbReference type="GO" id="GO:0030041">
    <property type="term" value="P:actin filament polymerization"/>
    <property type="evidence" value="ECO:0007669"/>
    <property type="project" value="TreeGrafter"/>
</dbReference>
<organism evidence="4">
    <name type="scientific">Onchocerca flexuosa</name>
    <dbReference type="NCBI Taxonomy" id="387005"/>
    <lineage>
        <taxon>Eukaryota</taxon>
        <taxon>Metazoa</taxon>
        <taxon>Ecdysozoa</taxon>
        <taxon>Nematoda</taxon>
        <taxon>Chromadorea</taxon>
        <taxon>Rhabditida</taxon>
        <taxon>Spirurina</taxon>
        <taxon>Spiruromorpha</taxon>
        <taxon>Filarioidea</taxon>
        <taxon>Onchocercidae</taxon>
        <taxon>Onchocerca</taxon>
    </lineage>
</organism>
<dbReference type="AlphaFoldDB" id="A0A183HXJ0"/>
<reference evidence="2 3" key="2">
    <citation type="submission" date="2018-11" db="EMBL/GenBank/DDBJ databases">
        <authorList>
            <consortium name="Pathogen Informatics"/>
        </authorList>
    </citation>
    <scope>NUCLEOTIDE SEQUENCE [LARGE SCALE GENOMIC DNA]</scope>
</reference>
<evidence type="ECO:0000313" key="4">
    <source>
        <dbReference type="WBParaSite" id="OFLC_0001220301-mRNA-1"/>
    </source>
</evidence>
<dbReference type="EMBL" id="UZAJ01018619">
    <property type="protein sequence ID" value="VDO82727.1"/>
    <property type="molecule type" value="Genomic_DNA"/>
</dbReference>
<protein>
    <submittedName>
        <fullName evidence="4">FH2 domain-containing protein</fullName>
    </submittedName>
</protein>
<accession>A0A183HXJ0</accession>
<reference evidence="4" key="1">
    <citation type="submission" date="2016-06" db="UniProtKB">
        <authorList>
            <consortium name="WormBaseParasite"/>
        </authorList>
    </citation>
    <scope>IDENTIFICATION</scope>
</reference>
<dbReference type="InterPro" id="IPR051412">
    <property type="entry name" value="Formin_Homology_Diaphanous_sf"/>
</dbReference>